<reference evidence="1 2" key="1">
    <citation type="submission" date="2019-09" db="EMBL/GenBank/DDBJ databases">
        <authorList>
            <person name="Wang X."/>
        </authorList>
    </citation>
    <scope>NUCLEOTIDE SEQUENCE [LARGE SCALE GENOMIC DNA]</scope>
    <source>
        <strain evidence="1 2">CICC 11023</strain>
    </source>
</reference>
<gene>
    <name evidence="1" type="ORF">F3087_04310</name>
</gene>
<dbReference type="RefSeq" id="WP_150400415.1">
    <property type="nucleotide sequence ID" value="NZ_VXLC01000001.1"/>
</dbReference>
<proteinExistence type="predicted"/>
<protein>
    <submittedName>
        <fullName evidence="1">Uncharacterized protein</fullName>
    </submittedName>
</protein>
<evidence type="ECO:0000313" key="1">
    <source>
        <dbReference type="EMBL" id="KAA8890506.1"/>
    </source>
</evidence>
<evidence type="ECO:0000313" key="2">
    <source>
        <dbReference type="Proteomes" id="UP000323876"/>
    </source>
</evidence>
<name>A0A5N0ENP7_9NOCA</name>
<dbReference type="EMBL" id="VXLC01000001">
    <property type="protein sequence ID" value="KAA8890506.1"/>
    <property type="molecule type" value="Genomic_DNA"/>
</dbReference>
<dbReference type="AlphaFoldDB" id="A0A5N0ENP7"/>
<keyword evidence="2" id="KW-1185">Reference proteome</keyword>
<organism evidence="1 2">
    <name type="scientific">Nocardia colli</name>
    <dbReference type="NCBI Taxonomy" id="2545717"/>
    <lineage>
        <taxon>Bacteria</taxon>
        <taxon>Bacillati</taxon>
        <taxon>Actinomycetota</taxon>
        <taxon>Actinomycetes</taxon>
        <taxon>Mycobacteriales</taxon>
        <taxon>Nocardiaceae</taxon>
        <taxon>Nocardia</taxon>
    </lineage>
</organism>
<dbReference type="Proteomes" id="UP000323876">
    <property type="component" value="Unassembled WGS sequence"/>
</dbReference>
<accession>A0A5N0ENP7</accession>
<sequence length="179" mass="18660">MSRPTRTGPDWKPAGLVLAVIAALIAVPSVLAALVPTRETAVAPDTRIEVTAPGEEPDTVSFGGVDGWQRRPTGDQTTAVLVAPDGSRLAVSVIDGVTNFDDAAAWRLKVLGVQGFDADFDGEIKTPNGFSGRTCRGTDRAGVCAIVGNEKLAVTLALIGDDATLPELTPVLETLTVRR</sequence>
<dbReference type="OrthoDB" id="4545259at2"/>
<comment type="caution">
    <text evidence="1">The sequence shown here is derived from an EMBL/GenBank/DDBJ whole genome shotgun (WGS) entry which is preliminary data.</text>
</comment>